<evidence type="ECO:0000259" key="2">
    <source>
        <dbReference type="Pfam" id="PF14690"/>
    </source>
</evidence>
<dbReference type="InterPro" id="IPR029261">
    <property type="entry name" value="Transposase_Znf"/>
</dbReference>
<reference evidence="4" key="1">
    <citation type="submission" date="2016-05" db="EMBL/GenBank/DDBJ databases">
        <authorList>
            <person name="Holder M.E."/>
            <person name="Ajami N.J."/>
            <person name="Petrosino J.F."/>
        </authorList>
    </citation>
    <scope>NUCLEOTIDE SEQUENCE [LARGE SCALE GENOMIC DNA]</scope>
    <source>
        <strain evidence="4">ATCC 700696</strain>
    </source>
</reference>
<evidence type="ECO:0000259" key="1">
    <source>
        <dbReference type="Pfam" id="PF01610"/>
    </source>
</evidence>
<dbReference type="RefSeq" id="WP_157682565.1">
    <property type="nucleotide sequence ID" value="NZ_CP016199.1"/>
</dbReference>
<gene>
    <name evidence="3" type="ORF">AXF17_04080</name>
</gene>
<dbReference type="Proteomes" id="UP000214689">
    <property type="component" value="Chromosome"/>
</dbReference>
<protein>
    <recommendedName>
        <fullName evidence="5">Transposase</fullName>
    </recommendedName>
</protein>
<feature type="domain" description="Transposase IS204/IS1001/IS1096/IS1165 zinc-finger" evidence="2">
    <location>
        <begin position="39"/>
        <end position="83"/>
    </location>
</feature>
<accession>A0A223ARW8</accession>
<dbReference type="EMBL" id="CP016199">
    <property type="protein sequence ID" value="ASS37710.1"/>
    <property type="molecule type" value="Genomic_DNA"/>
</dbReference>
<dbReference type="Pfam" id="PF01610">
    <property type="entry name" value="DDE_Tnp_ISL3"/>
    <property type="match status" value="1"/>
</dbReference>
<dbReference type="PANTHER" id="PTHR33498:SF1">
    <property type="entry name" value="TRANSPOSASE FOR INSERTION SEQUENCE ELEMENT IS1557"/>
    <property type="match status" value="1"/>
</dbReference>
<dbReference type="OrthoDB" id="2110692at2"/>
<keyword evidence="4" id="KW-1185">Reference proteome</keyword>
<dbReference type="AlphaFoldDB" id="A0A223ARW8"/>
<proteinExistence type="predicted"/>
<evidence type="ECO:0008006" key="5">
    <source>
        <dbReference type="Google" id="ProtNLM"/>
    </source>
</evidence>
<evidence type="ECO:0000313" key="3">
    <source>
        <dbReference type="EMBL" id="ASS37710.1"/>
    </source>
</evidence>
<sequence>MKDTIIKLFNLEPSDLEDIEVISTDFTIYTIITLKVRFQQCPECGCRTKRVHDYRKRTLTHAVLNVIYTTIVFNQRRYRCVNCNKTFPETNPFAFPNRRVSSYIILRVMKMLRNPRMTFSQVANDVNLSVSSVCRILDKYAGVTPIAMPECLCIDEIYTIKYRQKIYACVLVDMQTSQVYDLLPSRKKVDISDYLSMIDRKERCKVKYICMEMCQLYKDVAKIYFPEAKICIDSFHVIQQINKAFTNVRVRVMKSFERTSEEYQLLKRFNWLLTKDSSRINLYESINLHKYYYCVDSRYVTPRVLIDKM</sequence>
<evidence type="ECO:0000313" key="4">
    <source>
        <dbReference type="Proteomes" id="UP000214689"/>
    </source>
</evidence>
<dbReference type="InterPro" id="IPR002560">
    <property type="entry name" value="Transposase_DDE"/>
</dbReference>
<feature type="domain" description="Transposase IS204/IS1001/IS1096/IS1165 DDE" evidence="1">
    <location>
        <begin position="152"/>
        <end position="291"/>
    </location>
</feature>
<dbReference type="Pfam" id="PF14690">
    <property type="entry name" value="Zn_ribbon_ISL3"/>
    <property type="match status" value="1"/>
</dbReference>
<dbReference type="PANTHER" id="PTHR33498">
    <property type="entry name" value="TRANSPOSASE FOR INSERTION SEQUENCE ELEMENT IS1557"/>
    <property type="match status" value="1"/>
</dbReference>
<name>A0A223ARW8_9FIRM</name>
<dbReference type="NCBIfam" id="NF033550">
    <property type="entry name" value="transpos_ISL3"/>
    <property type="match status" value="1"/>
</dbReference>
<organism evidence="3 4">
    <name type="scientific">Mogibacterium pumilum</name>
    <dbReference type="NCBI Taxonomy" id="86332"/>
    <lineage>
        <taxon>Bacteria</taxon>
        <taxon>Bacillati</taxon>
        <taxon>Bacillota</taxon>
        <taxon>Clostridia</taxon>
        <taxon>Peptostreptococcales</taxon>
        <taxon>Anaerovoracaceae</taxon>
        <taxon>Mogibacterium</taxon>
    </lineage>
</organism>
<dbReference type="InterPro" id="IPR047951">
    <property type="entry name" value="Transpos_ISL3"/>
</dbReference>